<dbReference type="EMBL" id="SIJK02000001">
    <property type="protein sequence ID" value="MBP1464351.1"/>
    <property type="molecule type" value="Genomic_DNA"/>
</dbReference>
<keyword evidence="1" id="KW-0378">Hydrolase</keyword>
<sequence length="187" mass="20888">MFHQAHPRISKGYLLLDTAAHAPVAPRWAATQAPWVIGLVGRLLELLPTERRALLHNDMQPFKGTGDIHLNRLMADASHTTLRAWLMVYRGIAQYDGVAALRTMTQPVWVVVGEEDTVFTVEDSQVIHSHIPGSKLITVPGANHIIVVNNPEIVERLILDFIRDSMIFDEPERVSAAVDRNQPAQKP</sequence>
<name>A0ABS4D4I3_9CHLR</name>
<protein>
    <submittedName>
        <fullName evidence="1">Alpha/beta hydrolase</fullName>
    </submittedName>
</protein>
<dbReference type="Gene3D" id="3.40.50.1820">
    <property type="entry name" value="alpha/beta hydrolase"/>
    <property type="match status" value="1"/>
</dbReference>
<organism evidence="1 2">
    <name type="scientific">Candidatus Chloroploca mongolica</name>
    <dbReference type="NCBI Taxonomy" id="2528176"/>
    <lineage>
        <taxon>Bacteria</taxon>
        <taxon>Bacillati</taxon>
        <taxon>Chloroflexota</taxon>
        <taxon>Chloroflexia</taxon>
        <taxon>Chloroflexales</taxon>
        <taxon>Chloroflexineae</taxon>
        <taxon>Oscillochloridaceae</taxon>
        <taxon>Candidatus Chloroploca</taxon>
    </lineage>
</organism>
<reference evidence="1 2" key="1">
    <citation type="submission" date="2021-03" db="EMBL/GenBank/DDBJ databases">
        <authorList>
            <person name="Grouzdev D.S."/>
        </authorList>
    </citation>
    <scope>NUCLEOTIDE SEQUENCE [LARGE SCALE GENOMIC DNA]</scope>
    <source>
        <strain evidence="1 2">M50-1</strain>
    </source>
</reference>
<dbReference type="InterPro" id="IPR029058">
    <property type="entry name" value="AB_hydrolase_fold"/>
</dbReference>
<comment type="caution">
    <text evidence="1">The sequence shown here is derived from an EMBL/GenBank/DDBJ whole genome shotgun (WGS) entry which is preliminary data.</text>
</comment>
<dbReference type="SUPFAM" id="SSF53474">
    <property type="entry name" value="alpha/beta-Hydrolases"/>
    <property type="match status" value="1"/>
</dbReference>
<keyword evidence="2" id="KW-1185">Reference proteome</keyword>
<dbReference type="Proteomes" id="UP001193081">
    <property type="component" value="Unassembled WGS sequence"/>
</dbReference>
<evidence type="ECO:0000313" key="2">
    <source>
        <dbReference type="Proteomes" id="UP001193081"/>
    </source>
</evidence>
<proteinExistence type="predicted"/>
<dbReference type="GO" id="GO:0016787">
    <property type="term" value="F:hydrolase activity"/>
    <property type="evidence" value="ECO:0007669"/>
    <property type="project" value="UniProtKB-KW"/>
</dbReference>
<accession>A0ABS4D4I3</accession>
<evidence type="ECO:0000313" key="1">
    <source>
        <dbReference type="EMBL" id="MBP1464351.1"/>
    </source>
</evidence>
<gene>
    <name evidence="1" type="ORF">EYB53_001400</name>
</gene>